<organism evidence="5 6">
    <name type="scientific">Ramlibacter alkalitolerans</name>
    <dbReference type="NCBI Taxonomy" id="2039631"/>
    <lineage>
        <taxon>Bacteria</taxon>
        <taxon>Pseudomonadati</taxon>
        <taxon>Pseudomonadota</taxon>
        <taxon>Betaproteobacteria</taxon>
        <taxon>Burkholderiales</taxon>
        <taxon>Comamonadaceae</taxon>
        <taxon>Ramlibacter</taxon>
    </lineage>
</organism>
<evidence type="ECO:0000313" key="6">
    <source>
        <dbReference type="Proteomes" id="UP000622707"/>
    </source>
</evidence>
<dbReference type="InterPro" id="IPR027417">
    <property type="entry name" value="P-loop_NTPase"/>
</dbReference>
<comment type="similarity">
    <text evidence="1">Belongs to the GSP E family.</text>
</comment>
<dbReference type="CDD" id="cd01129">
    <property type="entry name" value="PulE-GspE-like"/>
    <property type="match status" value="1"/>
</dbReference>
<dbReference type="Pfam" id="PF00437">
    <property type="entry name" value="T2SSE"/>
    <property type="match status" value="1"/>
</dbReference>
<dbReference type="Gene3D" id="3.40.50.300">
    <property type="entry name" value="P-loop containing nucleotide triphosphate hydrolases"/>
    <property type="match status" value="1"/>
</dbReference>
<dbReference type="InterPro" id="IPR001482">
    <property type="entry name" value="T2SS/T4SS_dom"/>
</dbReference>
<gene>
    <name evidence="5" type="primary">tadA</name>
    <name evidence="5" type="ORF">JI746_21785</name>
</gene>
<dbReference type="PANTHER" id="PTHR30258:SF3">
    <property type="entry name" value="SLL1921 PROTEIN"/>
    <property type="match status" value="1"/>
</dbReference>
<evidence type="ECO:0000313" key="5">
    <source>
        <dbReference type="EMBL" id="MBL0427753.1"/>
    </source>
</evidence>
<name>A0ABS1JU56_9BURK</name>
<dbReference type="SUPFAM" id="SSF52540">
    <property type="entry name" value="P-loop containing nucleoside triphosphate hydrolases"/>
    <property type="match status" value="1"/>
</dbReference>
<keyword evidence="3" id="KW-0067">ATP-binding</keyword>
<protein>
    <submittedName>
        <fullName evidence="5">Flp pilus assembly complex ATPase component TadA</fullName>
    </submittedName>
</protein>
<proteinExistence type="inferred from homology"/>
<evidence type="ECO:0000256" key="3">
    <source>
        <dbReference type="ARBA" id="ARBA00022840"/>
    </source>
</evidence>
<evidence type="ECO:0000259" key="4">
    <source>
        <dbReference type="Pfam" id="PF00437"/>
    </source>
</evidence>
<keyword evidence="6" id="KW-1185">Reference proteome</keyword>
<dbReference type="Proteomes" id="UP000622707">
    <property type="component" value="Unassembled WGS sequence"/>
</dbReference>
<feature type="domain" description="Bacterial type II secretion system protein E" evidence="4">
    <location>
        <begin position="180"/>
        <end position="522"/>
    </location>
</feature>
<evidence type="ECO:0000256" key="2">
    <source>
        <dbReference type="ARBA" id="ARBA00022741"/>
    </source>
</evidence>
<keyword evidence="2" id="KW-0547">Nucleotide-binding</keyword>
<dbReference type="PANTHER" id="PTHR30258">
    <property type="entry name" value="TYPE II SECRETION SYSTEM PROTEIN GSPE-RELATED"/>
    <property type="match status" value="1"/>
</dbReference>
<dbReference type="EMBL" id="JAEQND010000013">
    <property type="protein sequence ID" value="MBL0427753.1"/>
    <property type="molecule type" value="Genomic_DNA"/>
</dbReference>
<evidence type="ECO:0000256" key="1">
    <source>
        <dbReference type="ARBA" id="ARBA00006611"/>
    </source>
</evidence>
<sequence length="578" mass="62723">MDTATDRHWIALMTDQQLAERLLQMGRIELTQLENAKRIQQHLSDCGQAGARLSDILMARRYVTDADIVAASQNDTAASGVALSVDIPAHLCHRLKLKVIGVVGKELHVAPLRRLTERELAELKDAAFRSGMAVDKVVQVPGDQGEILQALKSRTVDSHSLAREIAALNRNPDNGNAGDILVAIIQDAIQSRSSDIHIDKDSSPETCSISYRIDGQLRLRFLLTPASASVLVSVLKGRSGMDFSDTRHPQDGRVDVEFQGRRVDVRVASLPLSGESETVTLRILDPNNFKSLEILLQDHPQLLEELVTATRLPVGKMPGLLLITGPTGTGKSTTLYGVINSMDKDRLNIMTSEDPIEQNVPGIRQTLANEATGLTYASILRAQMRQDPDVLVVGECRDCETSEALLRGGESGHLMMSTVHASSSLEALTRVLNLLSPAYRPVGIATLASLLKGVTNQRLARRLCSCCERVPASSVLAPQELAEYGLAPGFLVGRKVGCEKCGRTGYFGRVLVPEAVFVDNRPSTREAIREILADNKGVEPILSVDGVTYFSRKDSAGRLLKAGLIDIDTVRAVTGDRG</sequence>
<comment type="caution">
    <text evidence="5">The sequence shown here is derived from an EMBL/GenBank/DDBJ whole genome shotgun (WGS) entry which is preliminary data.</text>
</comment>
<accession>A0ABS1JU56</accession>
<dbReference type="Gene3D" id="3.30.450.90">
    <property type="match status" value="1"/>
</dbReference>
<dbReference type="RefSeq" id="WP_201692386.1">
    <property type="nucleotide sequence ID" value="NZ_JAEQND010000013.1"/>
</dbReference>
<reference evidence="5 6" key="1">
    <citation type="journal article" date="2017" name="Int. J. Syst. Evol. Microbiol.">
        <title>Ramlibacter alkalitolerans sp. nov., alkali-tolerant bacterium isolated from soil of ginseng.</title>
        <authorList>
            <person name="Lee D.H."/>
            <person name="Cha C.J."/>
        </authorList>
    </citation>
    <scope>NUCLEOTIDE SEQUENCE [LARGE SCALE GENOMIC DNA]</scope>
    <source>
        <strain evidence="5 6">KACC 19305</strain>
    </source>
</reference>